<dbReference type="InterPro" id="IPR002104">
    <property type="entry name" value="Integrase_catalytic"/>
</dbReference>
<evidence type="ECO:0000256" key="1">
    <source>
        <dbReference type="ARBA" id="ARBA00008857"/>
    </source>
</evidence>
<dbReference type="Pfam" id="PF00589">
    <property type="entry name" value="Phage_integrase"/>
    <property type="match status" value="1"/>
</dbReference>
<protein>
    <submittedName>
        <fullName evidence="9">Integrase</fullName>
    </submittedName>
</protein>
<dbReference type="Gene3D" id="1.10.443.10">
    <property type="entry name" value="Intergrase catalytic core"/>
    <property type="match status" value="1"/>
</dbReference>
<dbReference type="PANTHER" id="PTHR30349:SF64">
    <property type="entry name" value="PROPHAGE INTEGRASE INTD-RELATED"/>
    <property type="match status" value="1"/>
</dbReference>
<keyword evidence="3 5" id="KW-0238">DNA-binding</keyword>
<comment type="caution">
    <text evidence="9">The sequence shown here is derived from an EMBL/GenBank/DDBJ whole genome shotgun (WGS) entry which is preliminary data.</text>
</comment>
<evidence type="ECO:0000256" key="6">
    <source>
        <dbReference type="SAM" id="MobiDB-lite"/>
    </source>
</evidence>
<dbReference type="InterPro" id="IPR058717">
    <property type="entry name" value="Phage_L5_Integrase_N"/>
</dbReference>
<dbReference type="PANTHER" id="PTHR30349">
    <property type="entry name" value="PHAGE INTEGRASE-RELATED"/>
    <property type="match status" value="1"/>
</dbReference>
<keyword evidence="10" id="KW-1185">Reference proteome</keyword>
<evidence type="ECO:0000313" key="10">
    <source>
        <dbReference type="Proteomes" id="UP000579153"/>
    </source>
</evidence>
<dbReference type="InterPro" id="IPR010998">
    <property type="entry name" value="Integrase_recombinase_N"/>
</dbReference>
<dbReference type="RefSeq" id="WP_185070348.1">
    <property type="nucleotide sequence ID" value="NZ_JACHMB010000001.1"/>
</dbReference>
<evidence type="ECO:0000259" key="8">
    <source>
        <dbReference type="PROSITE" id="PS51900"/>
    </source>
</evidence>
<proteinExistence type="inferred from homology"/>
<dbReference type="GO" id="GO:0003677">
    <property type="term" value="F:DNA binding"/>
    <property type="evidence" value="ECO:0007669"/>
    <property type="project" value="UniProtKB-UniRule"/>
</dbReference>
<feature type="compositionally biased region" description="Basic and acidic residues" evidence="6">
    <location>
        <begin position="31"/>
        <end position="42"/>
    </location>
</feature>
<reference evidence="9 10" key="1">
    <citation type="submission" date="2020-08" db="EMBL/GenBank/DDBJ databases">
        <title>Sequencing the genomes of 1000 actinobacteria strains.</title>
        <authorList>
            <person name="Klenk H.-P."/>
        </authorList>
    </citation>
    <scope>NUCLEOTIDE SEQUENCE [LARGE SCALE GENOMIC DNA]</scope>
    <source>
        <strain evidence="9 10">DSM 45507</strain>
    </source>
</reference>
<evidence type="ECO:0000256" key="3">
    <source>
        <dbReference type="ARBA" id="ARBA00023125"/>
    </source>
</evidence>
<keyword evidence="4" id="KW-0233">DNA recombination</keyword>
<evidence type="ECO:0000259" key="7">
    <source>
        <dbReference type="PROSITE" id="PS51898"/>
    </source>
</evidence>
<dbReference type="AlphaFoldDB" id="A0A7W9G3Y1"/>
<evidence type="ECO:0000256" key="5">
    <source>
        <dbReference type="PROSITE-ProRule" id="PRU01248"/>
    </source>
</evidence>
<evidence type="ECO:0000256" key="4">
    <source>
        <dbReference type="ARBA" id="ARBA00023172"/>
    </source>
</evidence>
<dbReference type="SUPFAM" id="SSF56349">
    <property type="entry name" value="DNA breaking-rejoining enzymes"/>
    <property type="match status" value="2"/>
</dbReference>
<dbReference type="InterPro" id="IPR044068">
    <property type="entry name" value="CB"/>
</dbReference>
<dbReference type="Pfam" id="PF26003">
    <property type="entry name" value="Integrase_N_phage"/>
    <property type="match status" value="1"/>
</dbReference>
<feature type="domain" description="Tyr recombinase" evidence="7">
    <location>
        <begin position="220"/>
        <end position="423"/>
    </location>
</feature>
<dbReference type="GO" id="GO:0006310">
    <property type="term" value="P:DNA recombination"/>
    <property type="evidence" value="ECO:0007669"/>
    <property type="project" value="UniProtKB-KW"/>
</dbReference>
<dbReference type="InterPro" id="IPR011010">
    <property type="entry name" value="DNA_brk_join_enz"/>
</dbReference>
<dbReference type="InterPro" id="IPR004107">
    <property type="entry name" value="Integrase_SAM-like_N"/>
</dbReference>
<dbReference type="InterPro" id="IPR013762">
    <property type="entry name" value="Integrase-like_cat_sf"/>
</dbReference>
<dbReference type="CDD" id="cd01189">
    <property type="entry name" value="INT_ICEBs1_C_like"/>
    <property type="match status" value="1"/>
</dbReference>
<dbReference type="InterPro" id="IPR050090">
    <property type="entry name" value="Tyrosine_recombinase_XerCD"/>
</dbReference>
<feature type="region of interest" description="Disordered" evidence="6">
    <location>
        <begin position="22"/>
        <end position="42"/>
    </location>
</feature>
<evidence type="ECO:0000256" key="2">
    <source>
        <dbReference type="ARBA" id="ARBA00022908"/>
    </source>
</evidence>
<organism evidence="9 10">
    <name type="scientific">Nonomuraea jabiensis</name>
    <dbReference type="NCBI Taxonomy" id="882448"/>
    <lineage>
        <taxon>Bacteria</taxon>
        <taxon>Bacillati</taxon>
        <taxon>Actinomycetota</taxon>
        <taxon>Actinomycetes</taxon>
        <taxon>Streptosporangiales</taxon>
        <taxon>Streptosporangiaceae</taxon>
        <taxon>Nonomuraea</taxon>
    </lineage>
</organism>
<dbReference type="Pfam" id="PF14659">
    <property type="entry name" value="Phage_int_SAM_3"/>
    <property type="match status" value="1"/>
</dbReference>
<dbReference type="Gene3D" id="1.10.150.130">
    <property type="match status" value="1"/>
</dbReference>
<evidence type="ECO:0000313" key="9">
    <source>
        <dbReference type="EMBL" id="MBB5776790.1"/>
    </source>
</evidence>
<dbReference type="PROSITE" id="PS51898">
    <property type="entry name" value="TYR_RECOMBINASE"/>
    <property type="match status" value="1"/>
</dbReference>
<comment type="similarity">
    <text evidence="1">Belongs to the 'phage' integrase family.</text>
</comment>
<dbReference type="EMBL" id="JACHMB010000001">
    <property type="protein sequence ID" value="MBB5776790.1"/>
    <property type="molecule type" value="Genomic_DNA"/>
</dbReference>
<accession>A0A7W9G3Y1</accession>
<dbReference type="Proteomes" id="UP000579153">
    <property type="component" value="Unassembled WGS sequence"/>
</dbReference>
<name>A0A7W9G3Y1_9ACTN</name>
<gene>
    <name evidence="9" type="ORF">HD596_003546</name>
</gene>
<dbReference type="PROSITE" id="PS51900">
    <property type="entry name" value="CB"/>
    <property type="match status" value="1"/>
</dbReference>
<dbReference type="GO" id="GO:0015074">
    <property type="term" value="P:DNA integration"/>
    <property type="evidence" value="ECO:0007669"/>
    <property type="project" value="UniProtKB-KW"/>
</dbReference>
<keyword evidence="2" id="KW-0229">DNA integration</keyword>
<feature type="domain" description="Core-binding (CB)" evidence="8">
    <location>
        <begin position="71"/>
        <end position="152"/>
    </location>
</feature>
<sequence length="445" mass="50041">MAKGNKPNHRRFGNIRQLPSGRYQASYLGPDGRRHNAPETYERKGDAERALSLIEAEIVKGDWIDPERGKIKLKDYAEMWIKERPGLRPRTVDLYTWTLNKHITPYLGTVQLGRLSTAMVRRWRADLLGKGVSPTMLAKAYRLLRAVLMTAAEDDGIIPRNPCRIRGADAEHAEERPVLTVPQVFELADRLGRRPFGNVRKVKDGAYRLRFQRHGEMRTHPEIFLTRAEAERALWEMARDGRADSDQDRRFRAMVLLATFASLRWGEVSALRRMDVDLVVKAVRVRVAFVERSTGGLLLGPPKSKAGRRTVGIPESIIPVLKEHMDTYVQDEPAALMFPAAKGGPMRRSGFNTRTRWVDVVKDMGLPGLHFHDLRHTGNMLAAMSGAGLKDLMARMGHDNVRAAMIYQHAVRGADQAITNAIDQQLKQHDEGDDDGSASVLTPVG</sequence>